<gene>
    <name evidence="3" type="ORF">ENQ20_11260</name>
</gene>
<evidence type="ECO:0000256" key="2">
    <source>
        <dbReference type="SAM" id="Phobius"/>
    </source>
</evidence>
<evidence type="ECO:0000313" key="3">
    <source>
        <dbReference type="EMBL" id="HDX32050.1"/>
    </source>
</evidence>
<comment type="caution">
    <text evidence="3">The sequence shown here is derived from an EMBL/GenBank/DDBJ whole genome shotgun (WGS) entry which is preliminary data.</text>
</comment>
<sequence>MSSEPLRAPSSDPIWSNPPRHRLRENPERLAWIVLLTSFAIFVTLAVSIPLAIRHFIEVATVKQAAVLDPTQGTVLLYPPRSLEPIAITDLRDQVVEGSVIEAGDSPTQATIRLISERNDDQSLGSVQIFSGTRLRIDYIRSPMFSMSSAPHRAQLTVERGQLRVFTNSGESRPFAVHLITPHGEVDLATGSYQIAVTDEQTNVTASAGEAVMQKDGYAPLVVTSGLRGWMTASALADAPLAATENLLRNGNFTEAMRDTWESYVIAQNVTPGRVSIMERDGRRVAYFIRQGEDNVPTEVGIRQYIGRDVNVYDSLILQLDVKLLFQSLPGAGYLSSEYPLRVEITYTDIYGKQLAWGHGFYYRDPENENWQIINGEKIPPFTWYTYRSPNLMELLKETRPARIDSIRIYASGWNYQSMVSEVYLFAE</sequence>
<keyword evidence="2" id="KW-0812">Transmembrane</keyword>
<evidence type="ECO:0000256" key="1">
    <source>
        <dbReference type="SAM" id="MobiDB-lite"/>
    </source>
</evidence>
<dbReference type="EMBL" id="DSMG01000114">
    <property type="protein sequence ID" value="HDX32050.1"/>
    <property type="molecule type" value="Genomic_DNA"/>
</dbReference>
<dbReference type="AlphaFoldDB" id="A0A7C1JYJ8"/>
<keyword evidence="2" id="KW-1133">Transmembrane helix</keyword>
<keyword evidence="2" id="KW-0472">Membrane</keyword>
<protein>
    <recommendedName>
        <fullName evidence="4">FecR protein domain-containing protein</fullName>
    </recommendedName>
</protein>
<reference evidence="3" key="1">
    <citation type="journal article" date="2020" name="mSystems">
        <title>Genome- and Community-Level Interaction Insights into Carbon Utilization and Element Cycling Functions of Hydrothermarchaeota in Hydrothermal Sediment.</title>
        <authorList>
            <person name="Zhou Z."/>
            <person name="Liu Y."/>
            <person name="Xu W."/>
            <person name="Pan J."/>
            <person name="Luo Z.H."/>
            <person name="Li M."/>
        </authorList>
    </citation>
    <scope>NUCLEOTIDE SEQUENCE [LARGE SCALE GENOMIC DNA]</scope>
    <source>
        <strain evidence="3">SpSt-289</strain>
    </source>
</reference>
<accession>A0A7C1JYJ8</accession>
<feature type="transmembrane region" description="Helical" evidence="2">
    <location>
        <begin position="30"/>
        <end position="53"/>
    </location>
</feature>
<organism evidence="3">
    <name type="scientific">Caldilinea aerophila</name>
    <dbReference type="NCBI Taxonomy" id="133453"/>
    <lineage>
        <taxon>Bacteria</taxon>
        <taxon>Bacillati</taxon>
        <taxon>Chloroflexota</taxon>
        <taxon>Caldilineae</taxon>
        <taxon>Caldilineales</taxon>
        <taxon>Caldilineaceae</taxon>
        <taxon>Caldilinea</taxon>
    </lineage>
</organism>
<feature type="region of interest" description="Disordered" evidence="1">
    <location>
        <begin position="1"/>
        <end position="20"/>
    </location>
</feature>
<evidence type="ECO:0008006" key="4">
    <source>
        <dbReference type="Google" id="ProtNLM"/>
    </source>
</evidence>
<proteinExistence type="predicted"/>
<name>A0A7C1JYJ8_9CHLR</name>